<gene>
    <name evidence="3" type="ORF">GMBLW1_24750</name>
</gene>
<name>A0A6C2YK53_9BACT</name>
<proteinExistence type="predicted"/>
<organism evidence="3">
    <name type="scientific">Tuwongella immobilis</name>
    <dbReference type="NCBI Taxonomy" id="692036"/>
    <lineage>
        <taxon>Bacteria</taxon>
        <taxon>Pseudomonadati</taxon>
        <taxon>Planctomycetota</taxon>
        <taxon>Planctomycetia</taxon>
        <taxon>Gemmatales</taxon>
        <taxon>Gemmataceae</taxon>
        <taxon>Tuwongella</taxon>
    </lineage>
</organism>
<protein>
    <submittedName>
        <fullName evidence="3">Uncharacterized protein</fullName>
    </submittedName>
</protein>
<accession>A0A6C2YK53</accession>
<reference evidence="3" key="1">
    <citation type="submission" date="2019-04" db="EMBL/GenBank/DDBJ databases">
        <authorList>
            <consortium name="Science for Life Laboratories"/>
        </authorList>
    </citation>
    <scope>NUCLEOTIDE SEQUENCE</scope>
    <source>
        <strain evidence="3">MBLW1</strain>
    </source>
</reference>
<keyword evidence="2" id="KW-0472">Membrane</keyword>
<feature type="transmembrane region" description="Helical" evidence="2">
    <location>
        <begin position="24"/>
        <end position="46"/>
    </location>
</feature>
<evidence type="ECO:0000313" key="4">
    <source>
        <dbReference type="Proteomes" id="UP000464378"/>
    </source>
</evidence>
<dbReference type="EMBL" id="LR586016">
    <property type="protein sequence ID" value="VIP01485.1"/>
    <property type="molecule type" value="Genomic_DNA"/>
</dbReference>
<dbReference type="InParanoid" id="A0A6C2YK53"/>
<dbReference type="Proteomes" id="UP000464378">
    <property type="component" value="Chromosome"/>
</dbReference>
<evidence type="ECO:0000256" key="1">
    <source>
        <dbReference type="SAM" id="MobiDB-lite"/>
    </source>
</evidence>
<evidence type="ECO:0000256" key="2">
    <source>
        <dbReference type="SAM" id="Phobius"/>
    </source>
</evidence>
<dbReference type="KEGG" id="tim:GMBLW1_24750"/>
<dbReference type="AlphaFoldDB" id="A0A6C2YK53"/>
<dbReference type="RefSeq" id="WP_162656685.1">
    <property type="nucleotide sequence ID" value="NZ_LR593887.1"/>
</dbReference>
<keyword evidence="2" id="KW-0812">Transmembrane</keyword>
<keyword evidence="4" id="KW-1185">Reference proteome</keyword>
<feature type="region of interest" description="Disordered" evidence="1">
    <location>
        <begin position="50"/>
        <end position="78"/>
    </location>
</feature>
<keyword evidence="2" id="KW-1133">Transmembrane helix</keyword>
<dbReference type="EMBL" id="LR593887">
    <property type="protein sequence ID" value="VTR98547.1"/>
    <property type="molecule type" value="Genomic_DNA"/>
</dbReference>
<sequence>MQGRMTEERRQDGTGPRVSGEGWWLVQTIILVSVVLINIIGWGRLLGKHPDPAPSRVPSSARAPMAKDDTPPVAKPATGLRPLLYPADAARLSPEMRKLVDAIRNPQSPQIPPEQFQSAKSDASRIYARLVTRKFVLDGSRLTPTAMVGGRPYVFVAAPQTMVGRNLLQIYSAIGYVAEDVLLDELGQEKVILLLRWPQVLQTTDRPEDRDSAWDQRIYPATWDNLLMLLDRYARQPDRIAYPPFNGPAILEQLRLSSPQQREFVLGFPEAGKQRVRTVPYALLQAAGGADWEYRQILERAFSATVHYTGDGNTLPTLIRRGTVPKGFPEFLAPNRKLTELEEVAIIGVGSLNLTEQPSQR</sequence>
<evidence type="ECO:0000313" key="3">
    <source>
        <dbReference type="EMBL" id="VIP01485.1"/>
    </source>
</evidence>